<comment type="caution">
    <text evidence="1">The sequence shown here is derived from an EMBL/GenBank/DDBJ whole genome shotgun (WGS) entry which is preliminary data.</text>
</comment>
<organism evidence="1 2">
    <name type="scientific">Taxus chinensis</name>
    <name type="common">Chinese yew</name>
    <name type="synonym">Taxus wallichiana var. chinensis</name>
    <dbReference type="NCBI Taxonomy" id="29808"/>
    <lineage>
        <taxon>Eukaryota</taxon>
        <taxon>Viridiplantae</taxon>
        <taxon>Streptophyta</taxon>
        <taxon>Embryophyta</taxon>
        <taxon>Tracheophyta</taxon>
        <taxon>Spermatophyta</taxon>
        <taxon>Pinopsida</taxon>
        <taxon>Pinidae</taxon>
        <taxon>Conifers II</taxon>
        <taxon>Cupressales</taxon>
        <taxon>Taxaceae</taxon>
        <taxon>Taxus</taxon>
    </lineage>
</organism>
<gene>
    <name evidence="1" type="ORF">KI387_023451</name>
</gene>
<protein>
    <submittedName>
        <fullName evidence="1">Uncharacterized protein</fullName>
    </submittedName>
</protein>
<sequence>MGELSRPECEIRETLKILHSEVAGANVASDSSEAKLKIPVSGANSVPLGLSSGKEWCRHDVDSQVMVSVSVVIKSCGLGEILKSLILELGFSAVKKLFEELDPRVMPSPSLQDKLVSDSPASGLEAKVLSPPVGLKVGGIEFKFSKGLVPIDLPCVKKDFVDIRLRRTLCCKFV</sequence>
<feature type="non-terminal residue" evidence="1">
    <location>
        <position position="174"/>
    </location>
</feature>
<dbReference type="EMBL" id="JAHRHJ020000005">
    <property type="protein sequence ID" value="KAH9314824.1"/>
    <property type="molecule type" value="Genomic_DNA"/>
</dbReference>
<proteinExistence type="predicted"/>
<keyword evidence="2" id="KW-1185">Reference proteome</keyword>
<dbReference type="Proteomes" id="UP000824469">
    <property type="component" value="Unassembled WGS sequence"/>
</dbReference>
<name>A0AA38L7F2_TAXCH</name>
<evidence type="ECO:0000313" key="2">
    <source>
        <dbReference type="Proteomes" id="UP000824469"/>
    </source>
</evidence>
<reference evidence="1 2" key="1">
    <citation type="journal article" date="2021" name="Nat. Plants">
        <title>The Taxus genome provides insights into paclitaxel biosynthesis.</title>
        <authorList>
            <person name="Xiong X."/>
            <person name="Gou J."/>
            <person name="Liao Q."/>
            <person name="Li Y."/>
            <person name="Zhou Q."/>
            <person name="Bi G."/>
            <person name="Li C."/>
            <person name="Du R."/>
            <person name="Wang X."/>
            <person name="Sun T."/>
            <person name="Guo L."/>
            <person name="Liang H."/>
            <person name="Lu P."/>
            <person name="Wu Y."/>
            <person name="Zhang Z."/>
            <person name="Ro D.K."/>
            <person name="Shang Y."/>
            <person name="Huang S."/>
            <person name="Yan J."/>
        </authorList>
    </citation>
    <scope>NUCLEOTIDE SEQUENCE [LARGE SCALE GENOMIC DNA]</scope>
    <source>
        <strain evidence="1">Ta-2019</strain>
    </source>
</reference>
<evidence type="ECO:0000313" key="1">
    <source>
        <dbReference type="EMBL" id="KAH9314824.1"/>
    </source>
</evidence>
<accession>A0AA38L7F2</accession>
<dbReference type="AlphaFoldDB" id="A0AA38L7F2"/>